<dbReference type="SUPFAM" id="SSF54197">
    <property type="entry name" value="HIT-like"/>
    <property type="match status" value="1"/>
</dbReference>
<gene>
    <name evidence="3" type="ORF">IFM46972_10393</name>
</gene>
<dbReference type="PANTHER" id="PTHR11943">
    <property type="entry name" value="GALACTOSE-1-PHOSPHATE URIDYLYLTRANSFERASE"/>
    <property type="match status" value="1"/>
</dbReference>
<comment type="caution">
    <text evidence="3">The sequence shown here is derived from an EMBL/GenBank/DDBJ whole genome shotgun (WGS) entry which is preliminary data.</text>
</comment>
<dbReference type="NCBIfam" id="TIGR00209">
    <property type="entry name" value="galT_1"/>
    <property type="match status" value="1"/>
</dbReference>
<dbReference type="AlphaFoldDB" id="A0A8H3SCH7"/>
<dbReference type="InterPro" id="IPR001937">
    <property type="entry name" value="GalP_UDPtransf1"/>
</dbReference>
<dbReference type="GO" id="GO:0008108">
    <property type="term" value="F:UDP-glucose:hexose-1-phosphate uridylyltransferase activity"/>
    <property type="evidence" value="ECO:0007669"/>
    <property type="project" value="InterPro"/>
</dbReference>
<name>A0A8H3SCH7_9EURO</name>
<feature type="region of interest" description="Disordered" evidence="1">
    <location>
        <begin position="169"/>
        <end position="195"/>
    </location>
</feature>
<dbReference type="GO" id="GO:0033499">
    <property type="term" value="P:galactose catabolic process via UDP-galactose, Leloir pathway"/>
    <property type="evidence" value="ECO:0007669"/>
    <property type="project" value="TreeGrafter"/>
</dbReference>
<evidence type="ECO:0000256" key="1">
    <source>
        <dbReference type="SAM" id="MobiDB-lite"/>
    </source>
</evidence>
<evidence type="ECO:0000259" key="2">
    <source>
        <dbReference type="Pfam" id="PF02744"/>
    </source>
</evidence>
<dbReference type="Pfam" id="PF02744">
    <property type="entry name" value="GalP_UDP_tr_C"/>
    <property type="match status" value="1"/>
</dbReference>
<dbReference type="GO" id="GO:0005737">
    <property type="term" value="C:cytoplasm"/>
    <property type="evidence" value="ECO:0007669"/>
    <property type="project" value="TreeGrafter"/>
</dbReference>
<dbReference type="Gene3D" id="3.30.428.10">
    <property type="entry name" value="HIT-like"/>
    <property type="match status" value="1"/>
</dbReference>
<evidence type="ECO:0000313" key="4">
    <source>
        <dbReference type="Proteomes" id="UP000465221"/>
    </source>
</evidence>
<dbReference type="InterPro" id="IPR005850">
    <property type="entry name" value="GalP_Utransf_C"/>
</dbReference>
<dbReference type="Proteomes" id="UP000465221">
    <property type="component" value="Unassembled WGS sequence"/>
</dbReference>
<keyword evidence="3" id="KW-0808">Transferase</keyword>
<protein>
    <submittedName>
        <fullName evidence="3">Galactose-1-phosphate uridylyltransferase</fullName>
    </submittedName>
</protein>
<dbReference type="GO" id="GO:0008270">
    <property type="term" value="F:zinc ion binding"/>
    <property type="evidence" value="ECO:0007669"/>
    <property type="project" value="InterPro"/>
</dbReference>
<proteinExistence type="predicted"/>
<organism evidence="3 4">
    <name type="scientific">Aspergillus udagawae</name>
    <dbReference type="NCBI Taxonomy" id="91492"/>
    <lineage>
        <taxon>Eukaryota</taxon>
        <taxon>Fungi</taxon>
        <taxon>Dikarya</taxon>
        <taxon>Ascomycota</taxon>
        <taxon>Pezizomycotina</taxon>
        <taxon>Eurotiomycetes</taxon>
        <taxon>Eurotiomycetidae</taxon>
        <taxon>Eurotiales</taxon>
        <taxon>Aspergillaceae</taxon>
        <taxon>Aspergillus</taxon>
        <taxon>Aspergillus subgen. Fumigati</taxon>
    </lineage>
</organism>
<evidence type="ECO:0000313" key="3">
    <source>
        <dbReference type="EMBL" id="GFF55956.1"/>
    </source>
</evidence>
<reference evidence="3 4" key="1">
    <citation type="submission" date="2020-01" db="EMBL/GenBank/DDBJ databases">
        <title>Draft genome sequence of Aspergillus udagawae IFM 46972.</title>
        <authorList>
            <person name="Takahashi H."/>
            <person name="Yaguchi T."/>
        </authorList>
    </citation>
    <scope>NUCLEOTIDE SEQUENCE [LARGE SCALE GENOMIC DNA]</scope>
    <source>
        <strain evidence="3 4">IFM 46972</strain>
    </source>
</reference>
<dbReference type="PANTHER" id="PTHR11943:SF1">
    <property type="entry name" value="GALACTOSE-1-PHOSPHATE URIDYLYLTRANSFERASE"/>
    <property type="match status" value="1"/>
</dbReference>
<keyword evidence="3" id="KW-0548">Nucleotidyltransferase</keyword>
<dbReference type="InterPro" id="IPR036265">
    <property type="entry name" value="HIT-like_sf"/>
</dbReference>
<dbReference type="EMBL" id="BLKC01000130">
    <property type="protein sequence ID" value="GFF55956.1"/>
    <property type="molecule type" value="Genomic_DNA"/>
</dbReference>
<accession>A0A8H3SCH7</accession>
<sequence>MPDEVRLELAQMSKYRKDHCGRHLLEDYARLELDRKERVVWQNDGFMAICPWWAVWPFEVLLLPKRHIRGLVDLNKAESLQFAEAILHVTKSYDNLFGMTFPYISALHQAPLNGTEAEMNSSYLHMHFSPPLLLPSVKKFFGGYELHGEPTREITPEAAAAFLRHSGTQRPGQCSWDLPTGSFAGEEPLHGGNEY</sequence>
<feature type="domain" description="Galactose-1-phosphate uridyl transferase C-terminal" evidence="2">
    <location>
        <begin position="9"/>
        <end position="164"/>
    </location>
</feature>